<name>A0A8H5FAW0_9AGAR</name>
<reference evidence="2 3" key="1">
    <citation type="journal article" date="2020" name="ISME J.">
        <title>Uncovering the hidden diversity of litter-decomposition mechanisms in mushroom-forming fungi.</title>
        <authorList>
            <person name="Floudas D."/>
            <person name="Bentzer J."/>
            <person name="Ahren D."/>
            <person name="Johansson T."/>
            <person name="Persson P."/>
            <person name="Tunlid A."/>
        </authorList>
    </citation>
    <scope>NUCLEOTIDE SEQUENCE [LARGE SCALE GENOMIC DNA]</scope>
    <source>
        <strain evidence="2 3">CBS 101986</strain>
    </source>
</reference>
<proteinExistence type="predicted"/>
<comment type="caution">
    <text evidence="2">The sequence shown here is derived from an EMBL/GenBank/DDBJ whole genome shotgun (WGS) entry which is preliminary data.</text>
</comment>
<gene>
    <name evidence="2" type="ORF">D9619_009260</name>
</gene>
<feature type="signal peptide" evidence="1">
    <location>
        <begin position="1"/>
        <end position="25"/>
    </location>
</feature>
<dbReference type="Proteomes" id="UP000567179">
    <property type="component" value="Unassembled WGS sequence"/>
</dbReference>
<sequence length="117" mass="13034">MRLPSLLRLGLAVLPFLSLPTPSWALHAADVGVVDWHKHLVGAPMTGAAVTAPSFYRTIDEDTRTEESTILTATGNNVLAALKRPDGFLRWRYVFEKKDRILGHWKVEMAIVSLSRP</sequence>
<dbReference type="AlphaFoldDB" id="A0A8H5FAW0"/>
<dbReference type="EMBL" id="JAACJJ010000002">
    <property type="protein sequence ID" value="KAF5329638.1"/>
    <property type="molecule type" value="Genomic_DNA"/>
</dbReference>
<evidence type="ECO:0000313" key="2">
    <source>
        <dbReference type="EMBL" id="KAF5329638.1"/>
    </source>
</evidence>
<keyword evidence="3" id="KW-1185">Reference proteome</keyword>
<organism evidence="2 3">
    <name type="scientific">Psilocybe cf. subviscida</name>
    <dbReference type="NCBI Taxonomy" id="2480587"/>
    <lineage>
        <taxon>Eukaryota</taxon>
        <taxon>Fungi</taxon>
        <taxon>Dikarya</taxon>
        <taxon>Basidiomycota</taxon>
        <taxon>Agaricomycotina</taxon>
        <taxon>Agaricomycetes</taxon>
        <taxon>Agaricomycetidae</taxon>
        <taxon>Agaricales</taxon>
        <taxon>Agaricineae</taxon>
        <taxon>Strophariaceae</taxon>
        <taxon>Psilocybe</taxon>
    </lineage>
</organism>
<evidence type="ECO:0000256" key="1">
    <source>
        <dbReference type="SAM" id="SignalP"/>
    </source>
</evidence>
<accession>A0A8H5FAW0</accession>
<protein>
    <recommendedName>
        <fullName evidence="4">Amine oxidase</fullName>
    </recommendedName>
</protein>
<evidence type="ECO:0000313" key="3">
    <source>
        <dbReference type="Proteomes" id="UP000567179"/>
    </source>
</evidence>
<feature type="chain" id="PRO_5034569800" description="Amine oxidase" evidence="1">
    <location>
        <begin position="26"/>
        <end position="117"/>
    </location>
</feature>
<evidence type="ECO:0008006" key="4">
    <source>
        <dbReference type="Google" id="ProtNLM"/>
    </source>
</evidence>
<dbReference type="OrthoDB" id="28092at2759"/>
<keyword evidence="1" id="KW-0732">Signal</keyword>